<dbReference type="InterPro" id="IPR009081">
    <property type="entry name" value="PP-bd_ACP"/>
</dbReference>
<name>A0A9W4H154_9ACTN</name>
<proteinExistence type="predicted"/>
<dbReference type="InterPro" id="IPR036736">
    <property type="entry name" value="ACP-like_sf"/>
</dbReference>
<protein>
    <submittedName>
        <fullName evidence="2">Acyl carrier protein</fullName>
    </submittedName>
</protein>
<evidence type="ECO:0000313" key="3">
    <source>
        <dbReference type="Proteomes" id="UP001153328"/>
    </source>
</evidence>
<reference evidence="2" key="1">
    <citation type="submission" date="2021-06" db="EMBL/GenBank/DDBJ databases">
        <authorList>
            <person name="Arsene-Ploetze F."/>
        </authorList>
    </citation>
    <scope>NUCLEOTIDE SEQUENCE</scope>
    <source>
        <strain evidence="2">SBRY1</strain>
    </source>
</reference>
<feature type="domain" description="Carrier" evidence="1">
    <location>
        <begin position="14"/>
        <end position="94"/>
    </location>
</feature>
<dbReference type="AlphaFoldDB" id="A0A9W4H154"/>
<gene>
    <name evidence="2" type="ORF">SBRY_30517</name>
</gene>
<dbReference type="Proteomes" id="UP001153328">
    <property type="component" value="Unassembled WGS sequence"/>
</dbReference>
<dbReference type="PROSITE" id="PS50075">
    <property type="entry name" value="CARRIER"/>
    <property type="match status" value="1"/>
</dbReference>
<evidence type="ECO:0000259" key="1">
    <source>
        <dbReference type="PROSITE" id="PS50075"/>
    </source>
</evidence>
<dbReference type="RefSeq" id="WP_205042873.1">
    <property type="nucleotide sequence ID" value="NZ_CAJVAX010000017.1"/>
</dbReference>
<keyword evidence="3" id="KW-1185">Reference proteome</keyword>
<dbReference type="SUPFAM" id="SSF47336">
    <property type="entry name" value="ACP-like"/>
    <property type="match status" value="1"/>
</dbReference>
<comment type="caution">
    <text evidence="2">The sequence shown here is derived from an EMBL/GenBank/DDBJ whole genome shotgun (WGS) entry which is preliminary data.</text>
</comment>
<accession>A0A9W4H154</accession>
<dbReference type="Pfam" id="PF00550">
    <property type="entry name" value="PP-binding"/>
    <property type="match status" value="1"/>
</dbReference>
<evidence type="ECO:0000313" key="2">
    <source>
        <dbReference type="EMBL" id="CAG7641259.1"/>
    </source>
</evidence>
<dbReference type="EMBL" id="CAJVAX010000017">
    <property type="protein sequence ID" value="CAG7641259.1"/>
    <property type="molecule type" value="Genomic_DNA"/>
</dbReference>
<dbReference type="Gene3D" id="1.10.1200.10">
    <property type="entry name" value="ACP-like"/>
    <property type="match status" value="1"/>
</dbReference>
<organism evidence="2 3">
    <name type="scientific">Actinacidiphila bryophytorum</name>
    <dbReference type="NCBI Taxonomy" id="1436133"/>
    <lineage>
        <taxon>Bacteria</taxon>
        <taxon>Bacillati</taxon>
        <taxon>Actinomycetota</taxon>
        <taxon>Actinomycetes</taxon>
        <taxon>Kitasatosporales</taxon>
        <taxon>Streptomycetaceae</taxon>
        <taxon>Actinacidiphila</taxon>
    </lineage>
</organism>
<sequence length="98" mass="10389">MTEQDTTAEAADPALRDRLVDSIRDLLPQVLGREVAGVTADTALMDALGISSTTGLELVLELEERLELEISVEELGRDDFGTVGSLAAYVAGNLLTEA</sequence>